<comment type="caution">
    <text evidence="2">The sequence shown here is derived from an EMBL/GenBank/DDBJ whole genome shotgun (WGS) entry which is preliminary data.</text>
</comment>
<name>A0AA36MBM9_CYLNA</name>
<reference evidence="2" key="1">
    <citation type="submission" date="2023-07" db="EMBL/GenBank/DDBJ databases">
        <authorList>
            <consortium name="CYATHOMIX"/>
        </authorList>
    </citation>
    <scope>NUCLEOTIDE SEQUENCE</scope>
    <source>
        <strain evidence="2">N/A</strain>
    </source>
</reference>
<accession>A0AA36MBM9</accession>
<dbReference type="SUPFAM" id="SSF81321">
    <property type="entry name" value="Family A G protein-coupled receptor-like"/>
    <property type="match status" value="1"/>
</dbReference>
<dbReference type="Proteomes" id="UP001176961">
    <property type="component" value="Unassembled WGS sequence"/>
</dbReference>
<proteinExistence type="predicted"/>
<evidence type="ECO:0000313" key="2">
    <source>
        <dbReference type="EMBL" id="CAJ0603697.1"/>
    </source>
</evidence>
<protein>
    <submittedName>
        <fullName evidence="2">Uncharacterized protein</fullName>
    </submittedName>
</protein>
<dbReference type="PANTHER" id="PTHR23021">
    <property type="entry name" value="SERPENTINE RECEPTOR, CLASS T"/>
    <property type="match status" value="1"/>
</dbReference>
<feature type="transmembrane region" description="Helical" evidence="1">
    <location>
        <begin position="72"/>
        <end position="94"/>
    </location>
</feature>
<dbReference type="InterPro" id="IPR019425">
    <property type="entry name" value="7TM_GPCR_serpentine_rcpt_Srt"/>
</dbReference>
<evidence type="ECO:0000256" key="1">
    <source>
        <dbReference type="SAM" id="Phobius"/>
    </source>
</evidence>
<keyword evidence="1" id="KW-1133">Transmembrane helix</keyword>
<keyword evidence="1" id="KW-0472">Membrane</keyword>
<feature type="transmembrane region" description="Helical" evidence="1">
    <location>
        <begin position="40"/>
        <end position="60"/>
    </location>
</feature>
<dbReference type="EMBL" id="CATQJL010000305">
    <property type="protein sequence ID" value="CAJ0603697.1"/>
    <property type="molecule type" value="Genomic_DNA"/>
</dbReference>
<dbReference type="PANTHER" id="PTHR23021:SF11">
    <property type="entry name" value="SERPENTINE RECEPTOR, CLASS T"/>
    <property type="match status" value="1"/>
</dbReference>
<dbReference type="Pfam" id="PF10321">
    <property type="entry name" value="7TM_GPCR_Srt"/>
    <property type="match status" value="2"/>
</dbReference>
<gene>
    <name evidence="2" type="ORF">CYNAS_LOCUS15680</name>
</gene>
<sequence length="286" mass="32747">MTLFYFHLPWIINEKEYNCSSRSYAEWKSRGSVNIYQGTYFAVAGTIFLIIYALCLAGMYRGLLLKKACYKLMFFNGFVDIFDLMLCSYIIPYFHFTGAVFCTSMAFNWFSGHLAYSLWFGASFNCTVLALNRFVEMIPVARQVQFLFRGNLLYMWMLISAFYMIIVWFTIRPLLFNSVASAYIGSPMITDSPSDHDHYTSLYLKTFTGLTGILYIALEFLPVPQCVVIAAHVIWQLSHGIHGIIYLCFNVQIRQEVASLLFKSKRKTGSIKSSHRSVLGTSGSHV</sequence>
<feature type="transmembrane region" description="Helical" evidence="1">
    <location>
        <begin position="212"/>
        <end position="235"/>
    </location>
</feature>
<keyword evidence="3" id="KW-1185">Reference proteome</keyword>
<evidence type="ECO:0000313" key="3">
    <source>
        <dbReference type="Proteomes" id="UP001176961"/>
    </source>
</evidence>
<keyword evidence="1" id="KW-0812">Transmembrane</keyword>
<organism evidence="2 3">
    <name type="scientific">Cylicocyclus nassatus</name>
    <name type="common">Nematode worm</name>
    <dbReference type="NCBI Taxonomy" id="53992"/>
    <lineage>
        <taxon>Eukaryota</taxon>
        <taxon>Metazoa</taxon>
        <taxon>Ecdysozoa</taxon>
        <taxon>Nematoda</taxon>
        <taxon>Chromadorea</taxon>
        <taxon>Rhabditida</taxon>
        <taxon>Rhabditina</taxon>
        <taxon>Rhabditomorpha</taxon>
        <taxon>Strongyloidea</taxon>
        <taxon>Strongylidae</taxon>
        <taxon>Cylicocyclus</taxon>
    </lineage>
</organism>
<feature type="transmembrane region" description="Helical" evidence="1">
    <location>
        <begin position="114"/>
        <end position="131"/>
    </location>
</feature>
<feature type="transmembrane region" description="Helical" evidence="1">
    <location>
        <begin position="152"/>
        <end position="171"/>
    </location>
</feature>
<dbReference type="AlphaFoldDB" id="A0AA36MBM9"/>